<keyword evidence="1" id="KW-0472">Membrane</keyword>
<dbReference type="AlphaFoldDB" id="A0A914RAH3"/>
<proteinExistence type="predicted"/>
<accession>A0A914RAH3</accession>
<keyword evidence="1" id="KW-1133">Transmembrane helix</keyword>
<reference evidence="3" key="1">
    <citation type="submission" date="2022-11" db="UniProtKB">
        <authorList>
            <consortium name="WormBaseParasite"/>
        </authorList>
    </citation>
    <scope>IDENTIFICATION</scope>
</reference>
<evidence type="ECO:0000313" key="3">
    <source>
        <dbReference type="WBParaSite" id="PEQ_0000347901-mRNA-1"/>
    </source>
</evidence>
<protein>
    <submittedName>
        <fullName evidence="3">G-protein coupled receptors family 1 profile domain-containing protein</fullName>
    </submittedName>
</protein>
<dbReference type="Proteomes" id="UP000887564">
    <property type="component" value="Unplaced"/>
</dbReference>
<name>A0A914RAH3_PAREQ</name>
<evidence type="ECO:0000313" key="2">
    <source>
        <dbReference type="Proteomes" id="UP000887564"/>
    </source>
</evidence>
<feature type="transmembrane region" description="Helical" evidence="1">
    <location>
        <begin position="62"/>
        <end position="85"/>
    </location>
</feature>
<feature type="transmembrane region" description="Helical" evidence="1">
    <location>
        <begin position="112"/>
        <end position="137"/>
    </location>
</feature>
<keyword evidence="1" id="KW-0812">Transmembrane</keyword>
<evidence type="ECO:0000256" key="1">
    <source>
        <dbReference type="SAM" id="Phobius"/>
    </source>
</evidence>
<keyword evidence="2" id="KW-1185">Reference proteome</keyword>
<sequence length="230" mass="26036">LKNSYLKRTVNNTVEGNWRRNHVWTLWAALGLCRERTNCSRDDIGSNKSAIFELKSDRRVNVAINIFYTSCVLSTVTLPLLYLQIRGEAWNDKKLELNKATSGSGRNKPARWIVTILATPDTFTVAVLNLPLSLMCLRGTQILQYLLARKIEVVDVKPSTGWLIFASRRIHRILLPCNQITIQLKLIYKAKWCSLSVLLNARQFVSLNAAFALPSVGGLRQLVVNPQKQC</sequence>
<dbReference type="WBParaSite" id="PEQ_0000347901-mRNA-1">
    <property type="protein sequence ID" value="PEQ_0000347901-mRNA-1"/>
    <property type="gene ID" value="PEQ_0000347901"/>
</dbReference>
<organism evidence="2 3">
    <name type="scientific">Parascaris equorum</name>
    <name type="common">Equine roundworm</name>
    <dbReference type="NCBI Taxonomy" id="6256"/>
    <lineage>
        <taxon>Eukaryota</taxon>
        <taxon>Metazoa</taxon>
        <taxon>Ecdysozoa</taxon>
        <taxon>Nematoda</taxon>
        <taxon>Chromadorea</taxon>
        <taxon>Rhabditida</taxon>
        <taxon>Spirurina</taxon>
        <taxon>Ascaridomorpha</taxon>
        <taxon>Ascaridoidea</taxon>
        <taxon>Ascarididae</taxon>
        <taxon>Parascaris</taxon>
    </lineage>
</organism>